<gene>
    <name evidence="2" type="primary">ORF217425</name>
</gene>
<sequence length="73" mass="8283">MATVTSGRTMGRADILNTSRRTGQTGGSNGGLDSTFMFQLQELGVTYNVARFKHYTGSRQYFINQYKTRPRKR</sequence>
<dbReference type="AlphaFoldDB" id="A0A0B7BYI7"/>
<proteinExistence type="predicted"/>
<accession>A0A0B7BYI7</accession>
<organism evidence="2">
    <name type="scientific">Arion vulgaris</name>
    <dbReference type="NCBI Taxonomy" id="1028688"/>
    <lineage>
        <taxon>Eukaryota</taxon>
        <taxon>Metazoa</taxon>
        <taxon>Spiralia</taxon>
        <taxon>Lophotrochozoa</taxon>
        <taxon>Mollusca</taxon>
        <taxon>Gastropoda</taxon>
        <taxon>Heterobranchia</taxon>
        <taxon>Euthyneura</taxon>
        <taxon>Panpulmonata</taxon>
        <taxon>Eupulmonata</taxon>
        <taxon>Stylommatophora</taxon>
        <taxon>Helicina</taxon>
        <taxon>Arionoidea</taxon>
        <taxon>Arionidae</taxon>
        <taxon>Arion</taxon>
    </lineage>
</organism>
<dbReference type="EMBL" id="HACG01051106">
    <property type="protein sequence ID" value="CEK97977.1"/>
    <property type="molecule type" value="Transcribed_RNA"/>
</dbReference>
<evidence type="ECO:0000313" key="2">
    <source>
        <dbReference type="EMBL" id="CEK97977.1"/>
    </source>
</evidence>
<feature type="non-terminal residue" evidence="2">
    <location>
        <position position="73"/>
    </location>
</feature>
<name>A0A0B7BYI7_9EUPU</name>
<feature type="region of interest" description="Disordered" evidence="1">
    <location>
        <begin position="1"/>
        <end position="31"/>
    </location>
</feature>
<reference evidence="2" key="1">
    <citation type="submission" date="2014-12" db="EMBL/GenBank/DDBJ databases">
        <title>Insight into the proteome of Arion vulgaris.</title>
        <authorList>
            <person name="Aradska J."/>
            <person name="Bulat T."/>
            <person name="Smidak R."/>
            <person name="Sarate P."/>
            <person name="Gangsoo J."/>
            <person name="Sialana F."/>
            <person name="Bilban M."/>
            <person name="Lubec G."/>
        </authorList>
    </citation>
    <scope>NUCLEOTIDE SEQUENCE</scope>
    <source>
        <tissue evidence="2">Skin</tissue>
    </source>
</reference>
<protein>
    <submittedName>
        <fullName evidence="2">Uncharacterized protein</fullName>
    </submittedName>
</protein>
<evidence type="ECO:0000256" key="1">
    <source>
        <dbReference type="SAM" id="MobiDB-lite"/>
    </source>
</evidence>